<keyword evidence="9" id="KW-1185">Reference proteome</keyword>
<feature type="transmembrane region" description="Helical" evidence="7">
    <location>
        <begin position="56"/>
        <end position="77"/>
    </location>
</feature>
<comment type="function">
    <text evidence="7">Sodium-phosphate symporter.</text>
</comment>
<evidence type="ECO:0000256" key="4">
    <source>
        <dbReference type="ARBA" id="ARBA00022692"/>
    </source>
</evidence>
<keyword evidence="6 7" id="KW-0472">Membrane</keyword>
<feature type="transmembrane region" description="Helical" evidence="7">
    <location>
        <begin position="97"/>
        <end position="115"/>
    </location>
</feature>
<dbReference type="PANTHER" id="PTHR11101">
    <property type="entry name" value="PHOSPHATE TRANSPORTER"/>
    <property type="match status" value="1"/>
</dbReference>
<evidence type="ECO:0000256" key="6">
    <source>
        <dbReference type="ARBA" id="ARBA00023136"/>
    </source>
</evidence>
<feature type="transmembrane region" description="Helical" evidence="7">
    <location>
        <begin position="240"/>
        <end position="260"/>
    </location>
</feature>
<evidence type="ECO:0000256" key="2">
    <source>
        <dbReference type="ARBA" id="ARBA00022448"/>
    </source>
</evidence>
<keyword evidence="2 7" id="KW-0813">Transport</keyword>
<protein>
    <recommendedName>
        <fullName evidence="7">Phosphate transporter</fullName>
    </recommendedName>
</protein>
<dbReference type="EMBL" id="OZ019893">
    <property type="protein sequence ID" value="CAK9191433.1"/>
    <property type="molecule type" value="Genomic_DNA"/>
</dbReference>
<feature type="transmembrane region" description="Helical" evidence="7">
    <location>
        <begin position="469"/>
        <end position="491"/>
    </location>
</feature>
<comment type="subcellular location">
    <subcellularLocation>
        <location evidence="1 7">Membrane</location>
        <topology evidence="1 7">Multi-pass membrane protein</topology>
    </subcellularLocation>
</comment>
<keyword evidence="5 7" id="KW-1133">Transmembrane helix</keyword>
<evidence type="ECO:0000256" key="7">
    <source>
        <dbReference type="RuleBase" id="RU363058"/>
    </source>
</evidence>
<feature type="transmembrane region" description="Helical" evidence="7">
    <location>
        <begin position="127"/>
        <end position="148"/>
    </location>
</feature>
<organism evidence="8 9">
    <name type="scientific">Sphagnum troendelagicum</name>
    <dbReference type="NCBI Taxonomy" id="128251"/>
    <lineage>
        <taxon>Eukaryota</taxon>
        <taxon>Viridiplantae</taxon>
        <taxon>Streptophyta</taxon>
        <taxon>Embryophyta</taxon>
        <taxon>Bryophyta</taxon>
        <taxon>Sphagnophytina</taxon>
        <taxon>Sphagnopsida</taxon>
        <taxon>Sphagnales</taxon>
        <taxon>Sphagnaceae</taxon>
        <taxon>Sphagnum</taxon>
    </lineage>
</organism>
<evidence type="ECO:0000313" key="8">
    <source>
        <dbReference type="EMBL" id="CAK9191433.1"/>
    </source>
</evidence>
<name>A0ABP0TB34_9BRYO</name>
<dbReference type="Pfam" id="PF01384">
    <property type="entry name" value="PHO4"/>
    <property type="match status" value="1"/>
</dbReference>
<feature type="transmembrane region" description="Helical" evidence="7">
    <location>
        <begin position="160"/>
        <end position="182"/>
    </location>
</feature>
<evidence type="ECO:0000313" key="9">
    <source>
        <dbReference type="Proteomes" id="UP001497512"/>
    </source>
</evidence>
<evidence type="ECO:0000256" key="5">
    <source>
        <dbReference type="ARBA" id="ARBA00022989"/>
    </source>
</evidence>
<gene>
    <name evidence="8" type="ORF">CSSPTR1EN2_LOCUS1388</name>
</gene>
<evidence type="ECO:0000256" key="1">
    <source>
        <dbReference type="ARBA" id="ARBA00004141"/>
    </source>
</evidence>
<evidence type="ECO:0000256" key="3">
    <source>
        <dbReference type="ARBA" id="ARBA00022592"/>
    </source>
</evidence>
<reference evidence="8 9" key="1">
    <citation type="submission" date="2024-02" db="EMBL/GenBank/DDBJ databases">
        <authorList>
            <consortium name="ELIXIR-Norway"/>
            <consortium name="Elixir Norway"/>
        </authorList>
    </citation>
    <scope>NUCLEOTIDE SEQUENCE [LARGE SCALE GENOMIC DNA]</scope>
</reference>
<feature type="transmembrane region" description="Helical" evidence="7">
    <location>
        <begin position="20"/>
        <end position="44"/>
    </location>
</feature>
<sequence length="591" mass="63731">MPSFAASSPLATVSNWSPEYRWIPVAGGFVNFVWSVAVGANDVAISFGTSVGSEALTMLQAVMIAAVLEISGAVFMGNQAVVTSQSSLLSRPPPEVLLMWGLFIALIAASIWLGLGTFWELPVSSSLSMTGAIIGICVAAGGVQSIHWNKPESWLDVGGVLGIIISWTIAPLVAGISSFFLFGATKMTLLRPIGSKLRTLRAMPLYYGVTVMVVMSSILYERSPPARALQTIDSTRGSLIAGILGIVASVVAYLIVVPLASKRLGCFSESPNIEMPQQPPPQLKELKESSMIDGEGCDFRLAIVDSSNSLRKTADGVWTQFIEQHVLDTVYEEDGEGCDQSPISIIRSPACTPITFTQLLKQTPNQLVSFKRLRHVHNITPWQKMILFFENKIKATIHHSIEYEQDTLVRHAMAEKFDNEAEELFSFLLILLSCAASFSHGSNEVTTAMNPYAALLQLYTYHSEVAKQAIPISVLALGGIGVSLGFALWGWKIVRCIGGGITYLSPSRGFSAQLCALATVLLATKVELPVSALHILLGSIIGVGLADSMQNLNWMLLLVFLAAWVATLLVTSATAAGFYAFTIYSPSYVAW</sequence>
<proteinExistence type="inferred from homology"/>
<feature type="transmembrane region" description="Helical" evidence="7">
    <location>
        <begin position="203"/>
        <end position="220"/>
    </location>
</feature>
<dbReference type="Proteomes" id="UP001497512">
    <property type="component" value="Chromosome 1"/>
</dbReference>
<feature type="transmembrane region" description="Helical" evidence="7">
    <location>
        <begin position="558"/>
        <end position="581"/>
    </location>
</feature>
<keyword evidence="3 7" id="KW-0592">Phosphate transport</keyword>
<feature type="transmembrane region" description="Helical" evidence="7">
    <location>
        <begin position="424"/>
        <end position="442"/>
    </location>
</feature>
<accession>A0ABP0TB34</accession>
<dbReference type="PANTHER" id="PTHR11101:SF89">
    <property type="entry name" value="PHOSPHATE TRANSPORTER"/>
    <property type="match status" value="1"/>
</dbReference>
<keyword evidence="4 7" id="KW-0812">Transmembrane</keyword>
<comment type="similarity">
    <text evidence="7">Belongs to the inorganic phosphate transporter (PiT) (TC 2.A.20) family.</text>
</comment>
<dbReference type="InterPro" id="IPR001204">
    <property type="entry name" value="Phos_transporter"/>
</dbReference>